<evidence type="ECO:0000313" key="3">
    <source>
        <dbReference type="Proteomes" id="UP000479710"/>
    </source>
</evidence>
<feature type="non-terminal residue" evidence="2">
    <location>
        <position position="1"/>
    </location>
</feature>
<feature type="transmembrane region" description="Helical" evidence="1">
    <location>
        <begin position="20"/>
        <end position="39"/>
    </location>
</feature>
<comment type="caution">
    <text evidence="2">The sequence shown here is derived from an EMBL/GenBank/DDBJ whole genome shotgun (WGS) entry which is preliminary data.</text>
</comment>
<organism evidence="2 3">
    <name type="scientific">Oryza meyeriana var. granulata</name>
    <dbReference type="NCBI Taxonomy" id="110450"/>
    <lineage>
        <taxon>Eukaryota</taxon>
        <taxon>Viridiplantae</taxon>
        <taxon>Streptophyta</taxon>
        <taxon>Embryophyta</taxon>
        <taxon>Tracheophyta</taxon>
        <taxon>Spermatophyta</taxon>
        <taxon>Magnoliopsida</taxon>
        <taxon>Liliopsida</taxon>
        <taxon>Poales</taxon>
        <taxon>Poaceae</taxon>
        <taxon>BOP clade</taxon>
        <taxon>Oryzoideae</taxon>
        <taxon>Oryzeae</taxon>
        <taxon>Oryzinae</taxon>
        <taxon>Oryza</taxon>
        <taxon>Oryza meyeriana</taxon>
    </lineage>
</organism>
<proteinExistence type="predicted"/>
<dbReference type="EMBL" id="SPHZ02000012">
    <property type="protein sequence ID" value="KAF0887909.1"/>
    <property type="molecule type" value="Genomic_DNA"/>
</dbReference>
<evidence type="ECO:0000256" key="1">
    <source>
        <dbReference type="SAM" id="Phobius"/>
    </source>
</evidence>
<keyword evidence="1" id="KW-1133">Transmembrane helix</keyword>
<keyword evidence="3" id="KW-1185">Reference proteome</keyword>
<evidence type="ECO:0000313" key="2">
    <source>
        <dbReference type="EMBL" id="KAF0887909.1"/>
    </source>
</evidence>
<sequence length="76" mass="8519">GQSDQLLLTLELEDELMSNNWTYLLTVVGWLVPGWWLLICPLAPFYRKTAYITVPEQPTTATASSSRGTEQVDSSD</sequence>
<keyword evidence="1" id="KW-0812">Transmembrane</keyword>
<name>A0A6G1BIT2_9ORYZ</name>
<accession>A0A6G1BIT2</accession>
<dbReference type="AlphaFoldDB" id="A0A6G1BIT2"/>
<dbReference type="Proteomes" id="UP000479710">
    <property type="component" value="Unassembled WGS sequence"/>
</dbReference>
<gene>
    <name evidence="2" type="ORF">E2562_005624</name>
</gene>
<reference evidence="2 3" key="1">
    <citation type="submission" date="2019-11" db="EMBL/GenBank/DDBJ databases">
        <title>Whole genome sequence of Oryza granulata.</title>
        <authorList>
            <person name="Li W."/>
        </authorList>
    </citation>
    <scope>NUCLEOTIDE SEQUENCE [LARGE SCALE GENOMIC DNA]</scope>
    <source>
        <strain evidence="3">cv. Menghai</strain>
        <tissue evidence="2">Leaf</tissue>
    </source>
</reference>
<keyword evidence="1" id="KW-0472">Membrane</keyword>
<protein>
    <submittedName>
        <fullName evidence="2">Uncharacterized protein</fullName>
    </submittedName>
</protein>